<reference evidence="2" key="1">
    <citation type="submission" date="2020-05" db="EMBL/GenBank/DDBJ databases">
        <title>WGS assembly of Panicum virgatum.</title>
        <authorList>
            <person name="Lovell J.T."/>
            <person name="Jenkins J."/>
            <person name="Shu S."/>
            <person name="Juenger T.E."/>
            <person name="Schmutz J."/>
        </authorList>
    </citation>
    <scope>NUCLEOTIDE SEQUENCE</scope>
    <source>
        <strain evidence="2">AP13</strain>
    </source>
</reference>
<dbReference type="EMBL" id="CM029048">
    <property type="protein sequence ID" value="KAG2576028.1"/>
    <property type="molecule type" value="Genomic_DNA"/>
</dbReference>
<name>A0A8T0QSG7_PANVG</name>
<accession>A0A8T0QSG7</accession>
<evidence type="ECO:0000256" key="1">
    <source>
        <dbReference type="SAM" id="MobiDB-lite"/>
    </source>
</evidence>
<feature type="region of interest" description="Disordered" evidence="1">
    <location>
        <begin position="65"/>
        <end position="99"/>
    </location>
</feature>
<evidence type="ECO:0000313" key="2">
    <source>
        <dbReference type="EMBL" id="KAG2576028.1"/>
    </source>
</evidence>
<comment type="caution">
    <text evidence="2">The sequence shown here is derived from an EMBL/GenBank/DDBJ whole genome shotgun (WGS) entry which is preliminary data.</text>
</comment>
<feature type="region of interest" description="Disordered" evidence="1">
    <location>
        <begin position="119"/>
        <end position="148"/>
    </location>
</feature>
<proteinExistence type="predicted"/>
<feature type="compositionally biased region" description="Acidic residues" evidence="1">
    <location>
        <begin position="122"/>
        <end position="145"/>
    </location>
</feature>
<gene>
    <name evidence="2" type="ORF">PVAP13_6NG036793</name>
</gene>
<sequence length="174" mass="19582">MWVTLKNKFACKIQEQANPQQKDLEEDAMSICDSMEDKKEPEEQMVLQTLHLPDYPVDHTGLSGVPDFPASATGLSGNSSVAAATTEEQRWRPSEESCSPVCKSTVSISQLCLMAKSHKDYEESESEVSDSDEDEEDEDIKDEDLEFGKLSKQDQLRVMKLVKLIAKQKHTLEK</sequence>
<feature type="compositionally biased region" description="Polar residues" evidence="1">
    <location>
        <begin position="73"/>
        <end position="83"/>
    </location>
</feature>
<dbReference type="Proteomes" id="UP000823388">
    <property type="component" value="Chromosome 6N"/>
</dbReference>
<protein>
    <submittedName>
        <fullName evidence="2">Uncharacterized protein</fullName>
    </submittedName>
</protein>
<dbReference type="AlphaFoldDB" id="A0A8T0QSG7"/>
<keyword evidence="3" id="KW-1185">Reference proteome</keyword>
<organism evidence="2 3">
    <name type="scientific">Panicum virgatum</name>
    <name type="common">Blackwell switchgrass</name>
    <dbReference type="NCBI Taxonomy" id="38727"/>
    <lineage>
        <taxon>Eukaryota</taxon>
        <taxon>Viridiplantae</taxon>
        <taxon>Streptophyta</taxon>
        <taxon>Embryophyta</taxon>
        <taxon>Tracheophyta</taxon>
        <taxon>Spermatophyta</taxon>
        <taxon>Magnoliopsida</taxon>
        <taxon>Liliopsida</taxon>
        <taxon>Poales</taxon>
        <taxon>Poaceae</taxon>
        <taxon>PACMAD clade</taxon>
        <taxon>Panicoideae</taxon>
        <taxon>Panicodae</taxon>
        <taxon>Paniceae</taxon>
        <taxon>Panicinae</taxon>
        <taxon>Panicum</taxon>
        <taxon>Panicum sect. Hiantes</taxon>
    </lineage>
</organism>
<evidence type="ECO:0000313" key="3">
    <source>
        <dbReference type="Proteomes" id="UP000823388"/>
    </source>
</evidence>